<dbReference type="InterPro" id="IPR050990">
    <property type="entry name" value="UPF0237/GcvR_regulator"/>
</dbReference>
<dbReference type="AlphaFoldDB" id="A0A6N8FEH8"/>
<sequence length="170" mass="18259">MQHLVLTVIGADQTGLVKSLSEILNKNEANWLASNLSHLRGYFAGVIEVAVPESNLVSLTNELSNIVGLTVTTYLSNHVEAHQEQELEFVITGNDRRGIVQDLASVISHKGANIVSFVSTHQTAPNWGGELFHAVARVILPAGLSADVIVEALEQLASDIIVDVELDKAS</sequence>
<dbReference type="Gene3D" id="3.30.70.260">
    <property type="match status" value="2"/>
</dbReference>
<comment type="caution">
    <text evidence="2">The sequence shown here is derived from an EMBL/GenBank/DDBJ whole genome shotgun (WGS) entry which is preliminary data.</text>
</comment>
<organism evidence="2 3">
    <name type="scientific">Psychrosphaera haliotis</name>
    <dbReference type="NCBI Taxonomy" id="555083"/>
    <lineage>
        <taxon>Bacteria</taxon>
        <taxon>Pseudomonadati</taxon>
        <taxon>Pseudomonadota</taxon>
        <taxon>Gammaproteobacteria</taxon>
        <taxon>Alteromonadales</taxon>
        <taxon>Pseudoalteromonadaceae</taxon>
        <taxon>Psychrosphaera</taxon>
    </lineage>
</organism>
<evidence type="ECO:0000313" key="2">
    <source>
        <dbReference type="EMBL" id="MUH73072.1"/>
    </source>
</evidence>
<evidence type="ECO:0000313" key="3">
    <source>
        <dbReference type="Proteomes" id="UP000439994"/>
    </source>
</evidence>
<dbReference type="SUPFAM" id="SSF55021">
    <property type="entry name" value="ACT-like"/>
    <property type="match status" value="2"/>
</dbReference>
<name>A0A6N8FEH8_9GAMM</name>
<dbReference type="GO" id="GO:0006355">
    <property type="term" value="P:regulation of DNA-templated transcription"/>
    <property type="evidence" value="ECO:0007669"/>
    <property type="project" value="UniProtKB-UniRule"/>
</dbReference>
<dbReference type="RefSeq" id="WP_155696267.1">
    <property type="nucleotide sequence ID" value="NZ_WOCD01000005.1"/>
</dbReference>
<keyword evidence="1" id="KW-0963">Cytoplasm</keyword>
<keyword evidence="3" id="KW-1185">Reference proteome</keyword>
<accession>A0A6N8FEH8</accession>
<dbReference type="InterPro" id="IPR016867">
    <property type="entry name" value="GcvR"/>
</dbReference>
<proteinExistence type="predicted"/>
<evidence type="ECO:0000256" key="1">
    <source>
        <dbReference type="PIRNR" id="PIRNR028103"/>
    </source>
</evidence>
<dbReference type="Proteomes" id="UP000439994">
    <property type="component" value="Unassembled WGS sequence"/>
</dbReference>
<keyword evidence="1" id="KW-0804">Transcription</keyword>
<comment type="subcellular location">
    <subcellularLocation>
        <location evidence="1">Cytoplasm</location>
    </subcellularLocation>
</comment>
<protein>
    <recommendedName>
        <fullName evidence="1">Glycine cleavage system transcriptional repressor</fullName>
    </recommendedName>
</protein>
<dbReference type="EMBL" id="WOCD01000005">
    <property type="protein sequence ID" value="MUH73072.1"/>
    <property type="molecule type" value="Genomic_DNA"/>
</dbReference>
<dbReference type="PANTHER" id="PTHR34875:SF6">
    <property type="entry name" value="UPF0237 PROTEIN MJ1558"/>
    <property type="match status" value="1"/>
</dbReference>
<dbReference type="OrthoDB" id="12860at2"/>
<dbReference type="GO" id="GO:0005737">
    <property type="term" value="C:cytoplasm"/>
    <property type="evidence" value="ECO:0007669"/>
    <property type="project" value="UniProtKB-SubCell"/>
</dbReference>
<dbReference type="PIRSF" id="PIRSF028103">
    <property type="entry name" value="GcvR"/>
    <property type="match status" value="1"/>
</dbReference>
<dbReference type="Pfam" id="PF13740">
    <property type="entry name" value="ACT_6"/>
    <property type="match status" value="1"/>
</dbReference>
<dbReference type="PANTHER" id="PTHR34875">
    <property type="entry name" value="UPF0237 PROTEIN MJ1558"/>
    <property type="match status" value="1"/>
</dbReference>
<gene>
    <name evidence="2" type="ORF">GNP35_11620</name>
</gene>
<keyword evidence="1" id="KW-0678">Repressor</keyword>
<reference evidence="2 3" key="1">
    <citation type="submission" date="2019-11" db="EMBL/GenBank/DDBJ databases">
        <title>P. haliotis isolates from Z. marina roots.</title>
        <authorList>
            <person name="Cohen M."/>
            <person name="Jospin G."/>
            <person name="Eisen J.A."/>
            <person name="Coil D.A."/>
        </authorList>
    </citation>
    <scope>NUCLEOTIDE SEQUENCE [LARGE SCALE GENOMIC DNA]</scope>
    <source>
        <strain evidence="2 3">UCD-MCMsp1aY</strain>
    </source>
</reference>
<dbReference type="InterPro" id="IPR045865">
    <property type="entry name" value="ACT-like_dom_sf"/>
</dbReference>